<feature type="domain" description="Tail sheath protein C-terminal" evidence="3">
    <location>
        <begin position="413"/>
        <end position="515"/>
    </location>
</feature>
<evidence type="ECO:0000313" key="5">
    <source>
        <dbReference type="Proteomes" id="UP000584642"/>
    </source>
</evidence>
<reference evidence="4 5" key="1">
    <citation type="submission" date="2020-05" db="EMBL/GenBank/DDBJ databases">
        <title>Azospirillum oleiclasticum sp. nov, a nitrogen-fixing and heavy crude oil-emulsifying bacterium isolated from the crude oil of Yumen Oilfield.</title>
        <authorList>
            <person name="Wu D."/>
            <person name="Cai M."/>
            <person name="Zhang X."/>
        </authorList>
    </citation>
    <scope>NUCLEOTIDE SEQUENCE [LARGE SCALE GENOMIC DNA]</scope>
    <source>
        <strain evidence="4 5">ROY-1-1-2</strain>
    </source>
</reference>
<dbReference type="Proteomes" id="UP000584642">
    <property type="component" value="Unassembled WGS sequence"/>
</dbReference>
<name>A0ABX2TFD6_9PROT</name>
<gene>
    <name evidence="4" type="ORF">HND93_25385</name>
</gene>
<sequence>MPALLRYPGVYIEETPSNIRTIAGVPTSVAAFIGRTALGPVDEPTVISNLSDFERRFGALHTDYPLSYAVRDFYLNGGGTAVILRLYKPTGKAAGKATLKPTGIDLAAATPGTWANGLRVRIDTAVSEDVAKRLGLTKADLFNLTVRDTRTGVEERFLNLTGKESARRADHVLAAESTLLRVTTALPANSIPTAHQDPDPTKTVWTDDKASTPVADVGIDSAALTASGDFVGSAGQKTGLYALKKIDIFNLLCIPPDTRGGDVPTAVLTEAAAFCAEQRAVLIVDPPTAWKETGTINTDALGVTGPAARNAAVYFPRVIAADPLRGGQLNSFAPCGMVAGVIARTDVRRGVWKAPAGTDASLVGAAGLTVGLTDDENGLLNPQGINALRQFPVIGRVVWGARTLRGADILADEYKYLPVRRLALHIEESLYRGTQWVVFEPNDEPLWSRIRLNVGAFLNTLFRQGAFQGRTPGEAYFVKCDKETTPQSDIDRGVVNVAVGFAPLKPAEFVVIKIQQMTGQVQT</sequence>
<evidence type="ECO:0000256" key="1">
    <source>
        <dbReference type="ARBA" id="ARBA00008005"/>
    </source>
</evidence>
<dbReference type="InterPro" id="IPR020287">
    <property type="entry name" value="Tail_sheath_C"/>
</dbReference>
<dbReference type="Pfam" id="PF04984">
    <property type="entry name" value="Phage_sheath_1"/>
    <property type="match status" value="1"/>
</dbReference>
<evidence type="ECO:0000259" key="2">
    <source>
        <dbReference type="Pfam" id="PF04984"/>
    </source>
</evidence>
<keyword evidence="5" id="KW-1185">Reference proteome</keyword>
<accession>A0ABX2TFD6</accession>
<feature type="domain" description="Tail sheath protein subtilisin-like" evidence="2">
    <location>
        <begin position="249"/>
        <end position="404"/>
    </location>
</feature>
<dbReference type="Pfam" id="PF17482">
    <property type="entry name" value="Phage_sheath_1C"/>
    <property type="match status" value="1"/>
</dbReference>
<proteinExistence type="inferred from homology"/>
<organism evidence="4 5">
    <name type="scientific">Azospirillum oleiclasticum</name>
    <dbReference type="NCBI Taxonomy" id="2735135"/>
    <lineage>
        <taxon>Bacteria</taxon>
        <taxon>Pseudomonadati</taxon>
        <taxon>Pseudomonadota</taxon>
        <taxon>Alphaproteobacteria</taxon>
        <taxon>Rhodospirillales</taxon>
        <taxon>Azospirillaceae</taxon>
        <taxon>Azospirillum</taxon>
    </lineage>
</organism>
<dbReference type="EMBL" id="JABFDB010000023">
    <property type="protein sequence ID" value="NYZ23054.1"/>
    <property type="molecule type" value="Genomic_DNA"/>
</dbReference>
<dbReference type="InterPro" id="IPR035089">
    <property type="entry name" value="Phage_sheath_subtilisin"/>
</dbReference>
<comment type="similarity">
    <text evidence="1">Belongs to the myoviridae tail sheath protein family.</text>
</comment>
<dbReference type="PANTHER" id="PTHR35861:SF1">
    <property type="entry name" value="PHAGE TAIL SHEATH PROTEIN"/>
    <property type="match status" value="1"/>
</dbReference>
<evidence type="ECO:0000313" key="4">
    <source>
        <dbReference type="EMBL" id="NYZ23054.1"/>
    </source>
</evidence>
<evidence type="ECO:0000259" key="3">
    <source>
        <dbReference type="Pfam" id="PF17482"/>
    </source>
</evidence>
<comment type="caution">
    <text evidence="4">The sequence shown here is derived from an EMBL/GenBank/DDBJ whole genome shotgun (WGS) entry which is preliminary data.</text>
</comment>
<dbReference type="RefSeq" id="WP_180284825.1">
    <property type="nucleotide sequence ID" value="NZ_JABFDB010000023.1"/>
</dbReference>
<dbReference type="Gene3D" id="3.40.50.11780">
    <property type="match status" value="2"/>
</dbReference>
<dbReference type="InterPro" id="IPR052042">
    <property type="entry name" value="Tail_sheath_structural"/>
</dbReference>
<dbReference type="PANTHER" id="PTHR35861">
    <property type="match status" value="1"/>
</dbReference>
<protein>
    <submittedName>
        <fullName evidence="4">Phage tail sheath family protein</fullName>
    </submittedName>
</protein>